<keyword evidence="4 6" id="KW-0067">ATP-binding</keyword>
<accession>A0ABS4TXW3</accession>
<dbReference type="InterPro" id="IPR003593">
    <property type="entry name" value="AAA+_ATPase"/>
</dbReference>
<dbReference type="CDD" id="cd03257">
    <property type="entry name" value="ABC_NikE_OppD_transporters"/>
    <property type="match status" value="1"/>
</dbReference>
<dbReference type="InterPro" id="IPR003439">
    <property type="entry name" value="ABC_transporter-like_ATP-bd"/>
</dbReference>
<evidence type="ECO:0000313" key="6">
    <source>
        <dbReference type="EMBL" id="MBP2329235.1"/>
    </source>
</evidence>
<dbReference type="InterPro" id="IPR017871">
    <property type="entry name" value="ABC_transporter-like_CS"/>
</dbReference>
<comment type="similarity">
    <text evidence="1">Belongs to the ABC transporter superfamily.</text>
</comment>
<dbReference type="PROSITE" id="PS00211">
    <property type="entry name" value="ABC_TRANSPORTER_1"/>
    <property type="match status" value="1"/>
</dbReference>
<organism evidence="6 7">
    <name type="scientific">Kibdelosporangium banguiense</name>
    <dbReference type="NCBI Taxonomy" id="1365924"/>
    <lineage>
        <taxon>Bacteria</taxon>
        <taxon>Bacillati</taxon>
        <taxon>Actinomycetota</taxon>
        <taxon>Actinomycetes</taxon>
        <taxon>Pseudonocardiales</taxon>
        <taxon>Pseudonocardiaceae</taxon>
        <taxon>Kibdelosporangium</taxon>
    </lineage>
</organism>
<proteinExistence type="inferred from homology"/>
<feature type="domain" description="ABC transporter" evidence="5">
    <location>
        <begin position="4"/>
        <end position="245"/>
    </location>
</feature>
<dbReference type="RefSeq" id="WP_209646072.1">
    <property type="nucleotide sequence ID" value="NZ_JAGINW010000001.1"/>
</dbReference>
<dbReference type="Gene3D" id="3.40.50.300">
    <property type="entry name" value="P-loop containing nucleotide triphosphate hydrolases"/>
    <property type="match status" value="1"/>
</dbReference>
<evidence type="ECO:0000256" key="4">
    <source>
        <dbReference type="ARBA" id="ARBA00022840"/>
    </source>
</evidence>
<dbReference type="SUPFAM" id="SSF52540">
    <property type="entry name" value="P-loop containing nucleoside triphosphate hydrolases"/>
    <property type="match status" value="1"/>
</dbReference>
<dbReference type="EMBL" id="JAGINW010000001">
    <property type="protein sequence ID" value="MBP2329235.1"/>
    <property type="molecule type" value="Genomic_DNA"/>
</dbReference>
<evidence type="ECO:0000256" key="1">
    <source>
        <dbReference type="ARBA" id="ARBA00005417"/>
    </source>
</evidence>
<evidence type="ECO:0000256" key="2">
    <source>
        <dbReference type="ARBA" id="ARBA00022448"/>
    </source>
</evidence>
<dbReference type="GO" id="GO:0005524">
    <property type="term" value="F:ATP binding"/>
    <property type="evidence" value="ECO:0007669"/>
    <property type="project" value="UniProtKB-KW"/>
</dbReference>
<dbReference type="InterPro" id="IPR027417">
    <property type="entry name" value="P-loop_NTPase"/>
</dbReference>
<dbReference type="SMART" id="SM00382">
    <property type="entry name" value="AAA"/>
    <property type="match status" value="1"/>
</dbReference>
<dbReference type="InterPro" id="IPR050319">
    <property type="entry name" value="ABC_transp_ATP-bind"/>
</dbReference>
<dbReference type="PANTHER" id="PTHR43776:SF7">
    <property type="entry name" value="D,D-DIPEPTIDE TRANSPORT ATP-BINDING PROTEIN DDPF-RELATED"/>
    <property type="match status" value="1"/>
</dbReference>
<name>A0ABS4TXW3_9PSEU</name>
<dbReference type="PROSITE" id="PS50893">
    <property type="entry name" value="ABC_TRANSPORTER_2"/>
    <property type="match status" value="1"/>
</dbReference>
<sequence length="253" mass="27321">MSELAATGLSVRYGSGRRAHMALCDVTVALNRGESLGLAGESGSGKSTLGKALVGLLDPYAGEVSWAGKPLSALPRRGPGSRSRTLQLVFQDPNSSLNQRMTVGATIAEALVVNQIEADVPVEVARLLEVVGLDPRDAGRYPYQFSGGQRQRIALARALAVRPEVMICDEITSSLDVSVQAQILNLLRDIHRETGMGLIVISHNLDVVHYLCRTVCVLRNGEIVEHGQTEQVFTDPRDEYTRELLAAVPRLPS</sequence>
<evidence type="ECO:0000259" key="5">
    <source>
        <dbReference type="PROSITE" id="PS50893"/>
    </source>
</evidence>
<gene>
    <name evidence="6" type="ORF">JOF56_009620</name>
</gene>
<keyword evidence="3" id="KW-0547">Nucleotide-binding</keyword>
<evidence type="ECO:0000313" key="7">
    <source>
        <dbReference type="Proteomes" id="UP001519332"/>
    </source>
</evidence>
<evidence type="ECO:0000256" key="3">
    <source>
        <dbReference type="ARBA" id="ARBA00022741"/>
    </source>
</evidence>
<comment type="caution">
    <text evidence="6">The sequence shown here is derived from an EMBL/GenBank/DDBJ whole genome shotgun (WGS) entry which is preliminary data.</text>
</comment>
<dbReference type="Pfam" id="PF00005">
    <property type="entry name" value="ABC_tran"/>
    <property type="match status" value="1"/>
</dbReference>
<reference evidence="6 7" key="1">
    <citation type="submission" date="2021-03" db="EMBL/GenBank/DDBJ databases">
        <title>Sequencing the genomes of 1000 actinobacteria strains.</title>
        <authorList>
            <person name="Klenk H.-P."/>
        </authorList>
    </citation>
    <scope>NUCLEOTIDE SEQUENCE [LARGE SCALE GENOMIC DNA]</scope>
    <source>
        <strain evidence="6 7">DSM 46670</strain>
    </source>
</reference>
<keyword evidence="2" id="KW-0813">Transport</keyword>
<dbReference type="Proteomes" id="UP001519332">
    <property type="component" value="Unassembled WGS sequence"/>
</dbReference>
<dbReference type="PANTHER" id="PTHR43776">
    <property type="entry name" value="TRANSPORT ATP-BINDING PROTEIN"/>
    <property type="match status" value="1"/>
</dbReference>
<keyword evidence="7" id="KW-1185">Reference proteome</keyword>
<protein>
    <submittedName>
        <fullName evidence="6">Peptide/nickel transport system ATP-binding protein</fullName>
    </submittedName>
</protein>